<proteinExistence type="inferred from homology"/>
<evidence type="ECO:0000256" key="1">
    <source>
        <dbReference type="ARBA" id="ARBA00008728"/>
    </source>
</evidence>
<gene>
    <name evidence="3" type="ORF">FHR96_004000</name>
</gene>
<feature type="chain" id="PRO_5031193907" description="Ion channel protein Tsx" evidence="2">
    <location>
        <begin position="27"/>
        <end position="270"/>
    </location>
</feature>
<dbReference type="Pfam" id="PF03502">
    <property type="entry name" value="Channel_Tsx"/>
    <property type="match status" value="1"/>
</dbReference>
<name>A0A7W5C1X0_9GAMM</name>
<evidence type="ECO:0000256" key="2">
    <source>
        <dbReference type="SAM" id="SignalP"/>
    </source>
</evidence>
<evidence type="ECO:0000313" key="3">
    <source>
        <dbReference type="EMBL" id="MBB3143086.1"/>
    </source>
</evidence>
<dbReference type="EMBL" id="JACHXM010000034">
    <property type="protein sequence ID" value="MBB3143086.1"/>
    <property type="molecule type" value="Genomic_DNA"/>
</dbReference>
<keyword evidence="2" id="KW-0732">Signal</keyword>
<keyword evidence="4" id="KW-1185">Reference proteome</keyword>
<evidence type="ECO:0008006" key="5">
    <source>
        <dbReference type="Google" id="ProtNLM"/>
    </source>
</evidence>
<evidence type="ECO:0000313" key="4">
    <source>
        <dbReference type="Proteomes" id="UP000525987"/>
    </source>
</evidence>
<feature type="signal peptide" evidence="2">
    <location>
        <begin position="1"/>
        <end position="26"/>
    </location>
</feature>
<dbReference type="SUPFAM" id="SSF111364">
    <property type="entry name" value="Tsx-like channel"/>
    <property type="match status" value="1"/>
</dbReference>
<comment type="caution">
    <text evidence="3">The sequence shown here is derived from an EMBL/GenBank/DDBJ whole genome shotgun (WGS) entry which is preliminary data.</text>
</comment>
<reference evidence="3 4" key="1">
    <citation type="submission" date="2020-08" db="EMBL/GenBank/DDBJ databases">
        <title>Genomic Encyclopedia of Type Strains, Phase III (KMG-III): the genomes of soil and plant-associated and newly described type strains.</title>
        <authorList>
            <person name="Whitman W."/>
        </authorList>
    </citation>
    <scope>NUCLEOTIDE SEQUENCE [LARGE SCALE GENOMIC DNA]</scope>
    <source>
        <strain evidence="3 4">CECT 5995</strain>
    </source>
</reference>
<comment type="similarity">
    <text evidence="1">Belongs to the nucleoside-specific channel-forming outer membrane porin (Tsx) (TC 1.B.10) family.</text>
</comment>
<accession>A0A7W5C1X0</accession>
<dbReference type="Proteomes" id="UP000525987">
    <property type="component" value="Unassembled WGS sequence"/>
</dbReference>
<dbReference type="NCBIfam" id="NF008574">
    <property type="entry name" value="PRK11528.1"/>
    <property type="match status" value="1"/>
</dbReference>
<dbReference type="InterPro" id="IPR036777">
    <property type="entry name" value="Channel_Tsx-like_sf"/>
</dbReference>
<sequence>MSHSPRRLPQALAGAALLTAAPFVQADALTPSWSFANVSVNYLDWSDGTEQRTASNAAKGDFMYLELEGGAGFSWGEVYGFFDVENPQHDEFDDASGGRDNRRTAAKVTSHVYLGESPFSLYAHVYDFRDDGYQTREQDQILGLGYRHTFDSGLWIKPFIGPARVQSSGYTGMNGYMAGWVAGYDFQAFDQRFSLTNWHEQTFARDDAYLRQNYVGDKAGSTGTNGAVALWWHAAPALTAGVQYRYSHNKLGSPGEYQNAMIYTVKFNFL</sequence>
<dbReference type="InterPro" id="IPR018013">
    <property type="entry name" value="Channel_Tsx-like"/>
</dbReference>
<protein>
    <recommendedName>
        <fullName evidence="5">Ion channel protein Tsx</fullName>
    </recommendedName>
</protein>
<organism evidence="3 4">
    <name type="scientific">Halomonas organivorans</name>
    <dbReference type="NCBI Taxonomy" id="257772"/>
    <lineage>
        <taxon>Bacteria</taxon>
        <taxon>Pseudomonadati</taxon>
        <taxon>Pseudomonadota</taxon>
        <taxon>Gammaproteobacteria</taxon>
        <taxon>Oceanospirillales</taxon>
        <taxon>Halomonadaceae</taxon>
        <taxon>Halomonas</taxon>
    </lineage>
</organism>
<dbReference type="AlphaFoldDB" id="A0A7W5C1X0"/>
<dbReference type="GO" id="GO:0009279">
    <property type="term" value="C:cell outer membrane"/>
    <property type="evidence" value="ECO:0007669"/>
    <property type="project" value="InterPro"/>
</dbReference>
<dbReference type="RefSeq" id="WP_183389434.1">
    <property type="nucleotide sequence ID" value="NZ_JACHXM010000034.1"/>
</dbReference>